<gene>
    <name evidence="1" type="ORF">HMPREF0581_0639</name>
</gene>
<accession>X8IQ21</accession>
<dbReference type="Proteomes" id="UP000022645">
    <property type="component" value="Unassembled WGS sequence"/>
</dbReference>
<comment type="caution">
    <text evidence="1">The sequence shown here is derived from an EMBL/GenBank/DDBJ whole genome shotgun (WGS) entry which is preliminary data.</text>
</comment>
<organism evidence="1 2">
    <name type="scientific">Mogibacterium timidum ATCC 33093</name>
    <dbReference type="NCBI Taxonomy" id="1401079"/>
    <lineage>
        <taxon>Bacteria</taxon>
        <taxon>Bacillati</taxon>
        <taxon>Bacillota</taxon>
        <taxon>Clostridia</taxon>
        <taxon>Peptostreptococcales</taxon>
        <taxon>Anaerovoracaceae</taxon>
        <taxon>Mogibacterium</taxon>
    </lineage>
</organism>
<sequence length="100" mass="11536">MNISSKQEARVFDVKKAENRKNTVSARISTYEGKTKDEKAKYSSWNAAFVGDAYDKATELENKDKIILTNAKVENNYDKEKEKLYLNVTIFDFELLGEDE</sequence>
<evidence type="ECO:0000313" key="2">
    <source>
        <dbReference type="Proteomes" id="UP000022645"/>
    </source>
</evidence>
<dbReference type="RefSeq" id="WP_036381559.1">
    <property type="nucleotide sequence ID" value="NZ_JALU01000024.1"/>
</dbReference>
<proteinExistence type="predicted"/>
<evidence type="ECO:0000313" key="1">
    <source>
        <dbReference type="EMBL" id="EUC51727.1"/>
    </source>
</evidence>
<dbReference type="AlphaFoldDB" id="X8IQ21"/>
<name>X8IQ21_9FIRM</name>
<evidence type="ECO:0008006" key="3">
    <source>
        <dbReference type="Google" id="ProtNLM"/>
    </source>
</evidence>
<dbReference type="EMBL" id="JALU01000024">
    <property type="protein sequence ID" value="EUC51727.1"/>
    <property type="molecule type" value="Genomic_DNA"/>
</dbReference>
<reference evidence="1 2" key="1">
    <citation type="submission" date="2014-01" db="EMBL/GenBank/DDBJ databases">
        <authorList>
            <person name="Durkin A.S."/>
            <person name="McCorrison J."/>
            <person name="Torralba M."/>
            <person name="Gillis M."/>
            <person name="Haft D.H."/>
            <person name="Methe B."/>
            <person name="Sutton G."/>
            <person name="Nelson K.E."/>
        </authorList>
    </citation>
    <scope>NUCLEOTIDE SEQUENCE [LARGE SCALE GENOMIC DNA]</scope>
    <source>
        <strain evidence="1 2">ATCC 33093</strain>
    </source>
</reference>
<protein>
    <recommendedName>
        <fullName evidence="3">Single-strand binding family protein</fullName>
    </recommendedName>
</protein>